<evidence type="ECO:0000313" key="7">
    <source>
        <dbReference type="EMBL" id="GBC63300.1"/>
    </source>
</evidence>
<dbReference type="SUPFAM" id="SSF52540">
    <property type="entry name" value="P-loop containing nucleoside triphosphate hydrolases"/>
    <property type="match status" value="1"/>
</dbReference>
<sequence length="294" mass="32664">MTPILEVRQLVKTYKSLKAVNGVSFSIAPGICFGLLGPNGAGKTTTIEVIEGILPPTSGEILYQGRPRSSEFSGAIGIQFQHTALLSFLKVRETLETFQRLYPRATDTAELIEICQLGEVLDQYSDKLSGGQRQRLLLALALVNDPALVFLDEPSTGLDPQARRNLWDIVQQIRDRGKTVILTTHYMEEARLLCDEIAIMDRGRIIEQGSPDALIRTHCGGTTVRLPKQSLQCAPDRLSFPCRPVQGHMEIETDDINTCLRELMANGVDLNDIVVHSPDLEDVFLKLTGRRLRD</sequence>
<name>A0A401G253_9BACT</name>
<organism evidence="7 8">
    <name type="scientific">Desulfonema ishimotonii</name>
    <dbReference type="NCBI Taxonomy" id="45657"/>
    <lineage>
        <taxon>Bacteria</taxon>
        <taxon>Pseudomonadati</taxon>
        <taxon>Thermodesulfobacteriota</taxon>
        <taxon>Desulfobacteria</taxon>
        <taxon>Desulfobacterales</taxon>
        <taxon>Desulfococcaceae</taxon>
        <taxon>Desulfonema</taxon>
    </lineage>
</organism>
<reference evidence="8" key="2">
    <citation type="submission" date="2019-01" db="EMBL/GenBank/DDBJ databases">
        <title>Genome sequence of Desulfonema ishimotonii strain Tokyo 01.</title>
        <authorList>
            <person name="Fukui M."/>
        </authorList>
    </citation>
    <scope>NUCLEOTIDE SEQUENCE [LARGE SCALE GENOMIC DNA]</scope>
    <source>
        <strain evidence="8">Tokyo 01</strain>
    </source>
</reference>
<dbReference type="Pfam" id="PF00005">
    <property type="entry name" value="ABC_tran"/>
    <property type="match status" value="1"/>
</dbReference>
<dbReference type="AlphaFoldDB" id="A0A401G253"/>
<evidence type="ECO:0000256" key="4">
    <source>
        <dbReference type="ARBA" id="ARBA00022741"/>
    </source>
</evidence>
<dbReference type="PROSITE" id="PS50893">
    <property type="entry name" value="ABC_TRANSPORTER_2"/>
    <property type="match status" value="1"/>
</dbReference>
<dbReference type="PANTHER" id="PTHR42711:SF5">
    <property type="entry name" value="ABC TRANSPORTER ATP-BINDING PROTEIN NATA"/>
    <property type="match status" value="1"/>
</dbReference>
<keyword evidence="3" id="KW-0536">Nodulation</keyword>
<gene>
    <name evidence="7" type="ORF">DENIS_4294</name>
</gene>
<keyword evidence="2" id="KW-0813">Transport</keyword>
<dbReference type="InterPro" id="IPR017871">
    <property type="entry name" value="ABC_transporter-like_CS"/>
</dbReference>
<dbReference type="InterPro" id="IPR003439">
    <property type="entry name" value="ABC_transporter-like_ATP-bd"/>
</dbReference>
<dbReference type="GO" id="GO:0005524">
    <property type="term" value="F:ATP binding"/>
    <property type="evidence" value="ECO:0007669"/>
    <property type="project" value="UniProtKB-KW"/>
</dbReference>
<evidence type="ECO:0000313" key="8">
    <source>
        <dbReference type="Proteomes" id="UP000288096"/>
    </source>
</evidence>
<evidence type="ECO:0000256" key="3">
    <source>
        <dbReference type="ARBA" id="ARBA00022458"/>
    </source>
</evidence>
<evidence type="ECO:0000256" key="2">
    <source>
        <dbReference type="ARBA" id="ARBA00022448"/>
    </source>
</evidence>
<dbReference type="PROSITE" id="PS00211">
    <property type="entry name" value="ABC_TRANSPORTER_1"/>
    <property type="match status" value="1"/>
</dbReference>
<dbReference type="Proteomes" id="UP000288096">
    <property type="component" value="Unassembled WGS sequence"/>
</dbReference>
<dbReference type="InterPro" id="IPR050763">
    <property type="entry name" value="ABC_transporter_ATP-binding"/>
</dbReference>
<dbReference type="PANTHER" id="PTHR42711">
    <property type="entry name" value="ABC TRANSPORTER ATP-BINDING PROTEIN"/>
    <property type="match status" value="1"/>
</dbReference>
<protein>
    <submittedName>
        <fullName evidence="7">ABC transporter ATP-binding protein</fullName>
    </submittedName>
</protein>
<keyword evidence="4" id="KW-0547">Nucleotide-binding</keyword>
<keyword evidence="8" id="KW-1185">Reference proteome</keyword>
<evidence type="ECO:0000256" key="1">
    <source>
        <dbReference type="ARBA" id="ARBA00005417"/>
    </source>
</evidence>
<dbReference type="EMBL" id="BEXT01000001">
    <property type="protein sequence ID" value="GBC63300.1"/>
    <property type="molecule type" value="Genomic_DNA"/>
</dbReference>
<dbReference type="InterPro" id="IPR003593">
    <property type="entry name" value="AAA+_ATPase"/>
</dbReference>
<keyword evidence="5 7" id="KW-0067">ATP-binding</keyword>
<dbReference type="GO" id="GO:0016887">
    <property type="term" value="F:ATP hydrolysis activity"/>
    <property type="evidence" value="ECO:0007669"/>
    <property type="project" value="InterPro"/>
</dbReference>
<accession>A0A401G253</accession>
<evidence type="ECO:0000256" key="5">
    <source>
        <dbReference type="ARBA" id="ARBA00022840"/>
    </source>
</evidence>
<comment type="similarity">
    <text evidence="1">Belongs to the ABC transporter superfamily.</text>
</comment>
<proteinExistence type="inferred from homology"/>
<dbReference type="InterPro" id="IPR027417">
    <property type="entry name" value="P-loop_NTPase"/>
</dbReference>
<reference evidence="8" key="1">
    <citation type="submission" date="2017-11" db="EMBL/GenBank/DDBJ databases">
        <authorList>
            <person name="Watanabe M."/>
            <person name="Kojima H."/>
        </authorList>
    </citation>
    <scope>NUCLEOTIDE SEQUENCE [LARGE SCALE GENOMIC DNA]</scope>
    <source>
        <strain evidence="8">Tokyo 01</strain>
    </source>
</reference>
<feature type="domain" description="ABC transporter" evidence="6">
    <location>
        <begin position="5"/>
        <end position="227"/>
    </location>
</feature>
<evidence type="ECO:0000259" key="6">
    <source>
        <dbReference type="PROSITE" id="PS50893"/>
    </source>
</evidence>
<dbReference type="SMART" id="SM00382">
    <property type="entry name" value="AAA"/>
    <property type="match status" value="1"/>
</dbReference>
<dbReference type="Gene3D" id="3.40.50.300">
    <property type="entry name" value="P-loop containing nucleotide triphosphate hydrolases"/>
    <property type="match status" value="1"/>
</dbReference>
<dbReference type="OrthoDB" id="9805130at2"/>
<comment type="caution">
    <text evidence="7">The sequence shown here is derived from an EMBL/GenBank/DDBJ whole genome shotgun (WGS) entry which is preliminary data.</text>
</comment>